<organism evidence="2 3">
    <name type="scientific">Teratosphaeria nubilosa</name>
    <dbReference type="NCBI Taxonomy" id="161662"/>
    <lineage>
        <taxon>Eukaryota</taxon>
        <taxon>Fungi</taxon>
        <taxon>Dikarya</taxon>
        <taxon>Ascomycota</taxon>
        <taxon>Pezizomycotina</taxon>
        <taxon>Dothideomycetes</taxon>
        <taxon>Dothideomycetidae</taxon>
        <taxon>Mycosphaerellales</taxon>
        <taxon>Teratosphaeriaceae</taxon>
        <taxon>Teratosphaeria</taxon>
    </lineage>
</organism>
<evidence type="ECO:0000256" key="1">
    <source>
        <dbReference type="SAM" id="MobiDB-lite"/>
    </source>
</evidence>
<keyword evidence="3" id="KW-1185">Reference proteome</keyword>
<evidence type="ECO:0000313" key="3">
    <source>
        <dbReference type="Proteomes" id="UP000799436"/>
    </source>
</evidence>
<gene>
    <name evidence="2" type="ORF">EJ03DRAFT_350376</name>
</gene>
<feature type="region of interest" description="Disordered" evidence="1">
    <location>
        <begin position="1"/>
        <end position="116"/>
    </location>
</feature>
<feature type="compositionally biased region" description="Basic and acidic residues" evidence="1">
    <location>
        <begin position="1"/>
        <end position="50"/>
    </location>
</feature>
<reference evidence="2" key="1">
    <citation type="journal article" date="2020" name="Stud. Mycol.">
        <title>101 Dothideomycetes genomes: a test case for predicting lifestyles and emergence of pathogens.</title>
        <authorList>
            <person name="Haridas S."/>
            <person name="Albert R."/>
            <person name="Binder M."/>
            <person name="Bloem J."/>
            <person name="Labutti K."/>
            <person name="Salamov A."/>
            <person name="Andreopoulos B."/>
            <person name="Baker S."/>
            <person name="Barry K."/>
            <person name="Bills G."/>
            <person name="Bluhm B."/>
            <person name="Cannon C."/>
            <person name="Castanera R."/>
            <person name="Culley D."/>
            <person name="Daum C."/>
            <person name="Ezra D."/>
            <person name="Gonzalez J."/>
            <person name="Henrissat B."/>
            <person name="Kuo A."/>
            <person name="Liang C."/>
            <person name="Lipzen A."/>
            <person name="Lutzoni F."/>
            <person name="Magnuson J."/>
            <person name="Mondo S."/>
            <person name="Nolan M."/>
            <person name="Ohm R."/>
            <person name="Pangilinan J."/>
            <person name="Park H.-J."/>
            <person name="Ramirez L."/>
            <person name="Alfaro M."/>
            <person name="Sun H."/>
            <person name="Tritt A."/>
            <person name="Yoshinaga Y."/>
            <person name="Zwiers L.-H."/>
            <person name="Turgeon B."/>
            <person name="Goodwin S."/>
            <person name="Spatafora J."/>
            <person name="Crous P."/>
            <person name="Grigoriev I."/>
        </authorList>
    </citation>
    <scope>NUCLEOTIDE SEQUENCE</scope>
    <source>
        <strain evidence="2">CBS 116005</strain>
    </source>
</reference>
<feature type="compositionally biased region" description="Basic and acidic residues" evidence="1">
    <location>
        <begin position="104"/>
        <end position="116"/>
    </location>
</feature>
<evidence type="ECO:0000313" key="2">
    <source>
        <dbReference type="EMBL" id="KAF2770540.1"/>
    </source>
</evidence>
<proteinExistence type="predicted"/>
<name>A0A6G1LD30_9PEZI</name>
<sequence length="377" mass="42919">MLPKYYHEGRVPKKRGQDERSPEPTERDQRGRARELYNDYDDSREHDSTRRPKTRGGSAYSPPPQHRSVSEYARVGGDYLNRDAHKRPRASPETSNSQSISDPNGRDQLSEQDLRGRSLSRAGLASLDRQLKGLKAQKLEHPPTTISPGDHSPIQPSIPQPSLLSVHYCYEHPEKSLDPEYALLSGILDKSPTNWTTYGSVNHKNSAGKRWEQKKAEDYKAVTKADVAQRYCGKLKTARQSYGKKLADKVAKAHGGLQKRSDELHEDNHTDNSYYILIKPKLAVPEHDFDSLRVRQLLVGVVLEHAESITRLPRRKTQAVDTCKKACDIYVEHLPKVCDHIYRETVDAIKKAIAHELTKRCIPFYKSQNPGRVFEWG</sequence>
<feature type="compositionally biased region" description="Polar residues" evidence="1">
    <location>
        <begin position="92"/>
        <end position="102"/>
    </location>
</feature>
<accession>A0A6G1LD30</accession>
<dbReference type="Proteomes" id="UP000799436">
    <property type="component" value="Unassembled WGS sequence"/>
</dbReference>
<dbReference type="AlphaFoldDB" id="A0A6G1LD30"/>
<feature type="region of interest" description="Disordered" evidence="1">
    <location>
        <begin position="137"/>
        <end position="158"/>
    </location>
</feature>
<dbReference type="EMBL" id="ML995825">
    <property type="protein sequence ID" value="KAF2770540.1"/>
    <property type="molecule type" value="Genomic_DNA"/>
</dbReference>
<protein>
    <submittedName>
        <fullName evidence="2">Uncharacterized protein</fullName>
    </submittedName>
</protein>